<dbReference type="InParanoid" id="C7R6K9"/>
<keyword evidence="3" id="KW-1185">Reference proteome</keyword>
<dbReference type="Proteomes" id="UP000001231">
    <property type="component" value="Chromosome"/>
</dbReference>
<keyword evidence="1" id="KW-0472">Membrane</keyword>
<dbReference type="STRING" id="523791.Kkor_0104"/>
<feature type="transmembrane region" description="Helical" evidence="1">
    <location>
        <begin position="31"/>
        <end position="50"/>
    </location>
</feature>
<dbReference type="EMBL" id="CP001707">
    <property type="protein sequence ID" value="ACV25525.1"/>
    <property type="molecule type" value="Genomic_DNA"/>
</dbReference>
<dbReference type="KEGG" id="kko:Kkor_0104"/>
<evidence type="ECO:0000313" key="2">
    <source>
        <dbReference type="EMBL" id="ACV25525.1"/>
    </source>
</evidence>
<proteinExistence type="predicted"/>
<protein>
    <submittedName>
        <fullName evidence="2">Uncharacterized protein</fullName>
    </submittedName>
</protein>
<evidence type="ECO:0000313" key="3">
    <source>
        <dbReference type="Proteomes" id="UP000001231"/>
    </source>
</evidence>
<sequence>MEKFDSLLISVLVILPLVLLVILMAQKRRGVTVIVSCVLIGLVVATILEISFQQHPHIPVPIWAMLQVVIAFVIPVLAIAIRFMIKNTGIIGR</sequence>
<reference evidence="2 3" key="1">
    <citation type="journal article" date="2009" name="Stand. Genomic Sci.">
        <title>Complete genome sequence of Kangiella koreensis type strain (SW-125).</title>
        <authorList>
            <person name="Han C."/>
            <person name="Sikorski J."/>
            <person name="Lapidus A."/>
            <person name="Nolan M."/>
            <person name="Glavina Del Rio T."/>
            <person name="Tice H."/>
            <person name="Cheng J.F."/>
            <person name="Lucas S."/>
            <person name="Chen F."/>
            <person name="Copeland A."/>
            <person name="Ivanova N."/>
            <person name="Mavromatis K."/>
            <person name="Ovchinnikova G."/>
            <person name="Pati A."/>
            <person name="Bruce D."/>
            <person name="Goodwin L."/>
            <person name="Pitluck S."/>
            <person name="Chen A."/>
            <person name="Palaniappan K."/>
            <person name="Land M."/>
            <person name="Hauser L."/>
            <person name="Chang Y.J."/>
            <person name="Jeffries C.D."/>
            <person name="Chain P."/>
            <person name="Saunders E."/>
            <person name="Brettin T."/>
            <person name="Goker M."/>
            <person name="Tindall B.J."/>
            <person name="Bristow J."/>
            <person name="Eisen J.A."/>
            <person name="Markowitz V."/>
            <person name="Hugenholtz P."/>
            <person name="Kyrpides N.C."/>
            <person name="Klenk H.P."/>
            <person name="Detter J.C."/>
        </authorList>
    </citation>
    <scope>NUCLEOTIDE SEQUENCE [LARGE SCALE GENOMIC DNA]</scope>
    <source>
        <strain evidence="3">DSM 16069 / KCTC 12182 / SW-125</strain>
    </source>
</reference>
<dbReference type="OrthoDB" id="9915439at2"/>
<keyword evidence="1" id="KW-0812">Transmembrane</keyword>
<feature type="transmembrane region" description="Helical" evidence="1">
    <location>
        <begin position="6"/>
        <end position="24"/>
    </location>
</feature>
<dbReference type="HOGENOM" id="CLU_2395786_0_0_6"/>
<name>C7R6K9_KANKD</name>
<evidence type="ECO:0000256" key="1">
    <source>
        <dbReference type="SAM" id="Phobius"/>
    </source>
</evidence>
<dbReference type="AlphaFoldDB" id="C7R6K9"/>
<keyword evidence="1" id="KW-1133">Transmembrane helix</keyword>
<gene>
    <name evidence="2" type="ordered locus">Kkor_0104</name>
</gene>
<organism evidence="2 3">
    <name type="scientific">Kangiella koreensis (strain DSM 16069 / JCM 12317 / KCTC 12182 / SW-125)</name>
    <dbReference type="NCBI Taxonomy" id="523791"/>
    <lineage>
        <taxon>Bacteria</taxon>
        <taxon>Pseudomonadati</taxon>
        <taxon>Pseudomonadota</taxon>
        <taxon>Gammaproteobacteria</taxon>
        <taxon>Kangiellales</taxon>
        <taxon>Kangiellaceae</taxon>
        <taxon>Kangiella</taxon>
    </lineage>
</organism>
<accession>C7R6K9</accession>
<dbReference type="RefSeq" id="WP_012800040.1">
    <property type="nucleotide sequence ID" value="NC_013166.1"/>
</dbReference>
<feature type="transmembrane region" description="Helical" evidence="1">
    <location>
        <begin position="62"/>
        <end position="85"/>
    </location>
</feature>